<gene>
    <name evidence="5" type="ORF">SAMN02983003_0092</name>
</gene>
<dbReference type="Pfam" id="PF01144">
    <property type="entry name" value="CoA_trans"/>
    <property type="match status" value="1"/>
</dbReference>
<dbReference type="GO" id="GO:0008775">
    <property type="term" value="F:acetate CoA-transferase activity"/>
    <property type="evidence" value="ECO:0007669"/>
    <property type="project" value="UniProtKB-EC"/>
</dbReference>
<dbReference type="EMBL" id="FPKU01000001">
    <property type="protein sequence ID" value="SFZ80732.1"/>
    <property type="molecule type" value="Genomic_DNA"/>
</dbReference>
<keyword evidence="6" id="KW-1185">Reference proteome</keyword>
<evidence type="ECO:0000313" key="5">
    <source>
        <dbReference type="EMBL" id="SFZ80732.1"/>
    </source>
</evidence>
<feature type="active site" description="5-glutamyl coenzyme A thioester intermediate" evidence="4">
    <location>
        <position position="323"/>
    </location>
</feature>
<evidence type="ECO:0000256" key="1">
    <source>
        <dbReference type="ARBA" id="ARBA00007154"/>
    </source>
</evidence>
<keyword evidence="2 3" id="KW-0808">Transferase</keyword>
<dbReference type="InterPro" id="IPR037171">
    <property type="entry name" value="NagB/RpiA_transferase-like"/>
</dbReference>
<comment type="similarity">
    <text evidence="1 3">Belongs to the 3-oxoacid CoA-transferase family.</text>
</comment>
<dbReference type="InterPro" id="IPR004165">
    <property type="entry name" value="CoA_trans_fam_I"/>
</dbReference>
<dbReference type="SUPFAM" id="SSF100950">
    <property type="entry name" value="NagB/RpiA/CoA transferase-like"/>
    <property type="match status" value="2"/>
</dbReference>
<dbReference type="PANTHER" id="PTHR43293">
    <property type="entry name" value="ACETATE COA-TRANSFERASE YDIF"/>
    <property type="match status" value="1"/>
</dbReference>
<dbReference type="RefSeq" id="WP_072338469.1">
    <property type="nucleotide sequence ID" value="NZ_FPKU01000001.1"/>
</dbReference>
<protein>
    <recommendedName>
        <fullName evidence="3">Acetate CoA-transferase YdiF</fullName>
        <ecNumber evidence="3">2.8.3.8</ecNumber>
    </recommendedName>
</protein>
<evidence type="ECO:0000256" key="3">
    <source>
        <dbReference type="PIRNR" id="PIRNR000858"/>
    </source>
</evidence>
<organism evidence="5 6">
    <name type="scientific">Devosia enhydra</name>
    <dbReference type="NCBI Taxonomy" id="665118"/>
    <lineage>
        <taxon>Bacteria</taxon>
        <taxon>Pseudomonadati</taxon>
        <taxon>Pseudomonadota</taxon>
        <taxon>Alphaproteobacteria</taxon>
        <taxon>Hyphomicrobiales</taxon>
        <taxon>Devosiaceae</taxon>
        <taxon>Devosia</taxon>
    </lineage>
</organism>
<name>A0A1K2HSX7_9HYPH</name>
<comment type="function">
    <text evidence="3">CoA transferase having broad substrate specificity for short-chain acyl-CoA thioesters with the activity decreasing when the length of the carboxylic acid chain exceeds four carbons.</text>
</comment>
<dbReference type="InterPro" id="IPR014388">
    <property type="entry name" value="3-oxoacid_CoA-transferase"/>
</dbReference>
<evidence type="ECO:0000256" key="4">
    <source>
        <dbReference type="PIRSR" id="PIRSR000858-1"/>
    </source>
</evidence>
<sequence>MKIVDAQEAARLVPAGATIAISGGGYRVAPESIIAAVAERFATEGAPGDLTVIAAAMIERSRGGKGGMTTGLNRLARKGLMRRIIVSSFSRSSTHELNVGIAENAFAAYNFPMGTIVQWLRAQASGRPGLATPVGLGTYVDPRIEGGRVNAAASAPMSSVVDLAGHEMIYYPCEPVHVALVKASAADSRGNLYFDREAFSHGVLDCALAAHNSGGIVIAEVNRLVDIGDIHPRMGLIPGAIVDAVVVAPEPWEDEQDPVITGAARAELAPPDDRNLPRDLVARAVVERLPQGAMVNLGAGIPMYDVPEAARRAGRSDIYFTVEQGPMGGWPKVGGVSRNLEMIFEQQEVFHFYEGGGPDVSVLSFGQVDRHGNVNVSKFSGMLPGCGGFINIVHGIKTLFFCGTLTTGGLVEDLGETGLAVTTEGRIQRFVPDVEQITFNARGALAAGKTVTYVTDRGLFRLTPDGLELFAIAPGIELQKHVLSQIPFPVRVAADLQTMDIGLFIAGQMSGKAAQ</sequence>
<reference evidence="5 6" key="1">
    <citation type="submission" date="2016-11" db="EMBL/GenBank/DDBJ databases">
        <authorList>
            <person name="Jaros S."/>
            <person name="Januszkiewicz K."/>
            <person name="Wedrychowicz H."/>
        </authorList>
    </citation>
    <scope>NUCLEOTIDE SEQUENCE [LARGE SCALE GENOMIC DNA]</scope>
    <source>
        <strain evidence="5 6">ATCC 23634</strain>
    </source>
</reference>
<evidence type="ECO:0000313" key="6">
    <source>
        <dbReference type="Proteomes" id="UP000183447"/>
    </source>
</evidence>
<dbReference type="Proteomes" id="UP000183447">
    <property type="component" value="Unassembled WGS sequence"/>
</dbReference>
<evidence type="ECO:0000256" key="2">
    <source>
        <dbReference type="ARBA" id="ARBA00022679"/>
    </source>
</evidence>
<proteinExistence type="inferred from homology"/>
<dbReference type="GO" id="GO:0046952">
    <property type="term" value="P:ketone body catabolic process"/>
    <property type="evidence" value="ECO:0007669"/>
    <property type="project" value="InterPro"/>
</dbReference>
<dbReference type="PIRSF" id="PIRSF000858">
    <property type="entry name" value="SCOT-t"/>
    <property type="match status" value="1"/>
</dbReference>
<dbReference type="EC" id="2.8.3.8" evidence="3"/>
<dbReference type="AlphaFoldDB" id="A0A1K2HSX7"/>
<dbReference type="STRING" id="665118.SAMN02983003_0092"/>
<comment type="catalytic activity">
    <reaction evidence="3">
        <text>an acyl-CoA + acetate = a carboxylate + acetyl-CoA</text>
        <dbReference type="Rhea" id="RHEA:13381"/>
        <dbReference type="ChEBI" id="CHEBI:29067"/>
        <dbReference type="ChEBI" id="CHEBI:30089"/>
        <dbReference type="ChEBI" id="CHEBI:57288"/>
        <dbReference type="ChEBI" id="CHEBI:58342"/>
        <dbReference type="EC" id="2.8.3.8"/>
    </reaction>
</comment>
<dbReference type="Gene3D" id="3.40.1080.10">
    <property type="entry name" value="Glutaconate Coenzyme A-transferase"/>
    <property type="match status" value="2"/>
</dbReference>
<dbReference type="PANTHER" id="PTHR43293:SF1">
    <property type="entry name" value="ACETATE COA-TRANSFERASE YDIF"/>
    <property type="match status" value="1"/>
</dbReference>
<dbReference type="SMART" id="SM00882">
    <property type="entry name" value="CoA_trans"/>
    <property type="match status" value="1"/>
</dbReference>
<accession>A0A1K2HSX7</accession>